<keyword evidence="1" id="KW-0456">Lyase</keyword>
<reference evidence="1" key="1">
    <citation type="submission" date="2024-12" db="EMBL/GenBank/DDBJ databases">
        <authorList>
            <person name="Wu N."/>
        </authorList>
    </citation>
    <scope>NUCLEOTIDE SEQUENCE</scope>
    <source>
        <strain evidence="1">P15</strain>
    </source>
</reference>
<comment type="caution">
    <text evidence="1">The sequence shown here is derived from an EMBL/GenBank/DDBJ whole genome shotgun (WGS) entry which is preliminary data.</text>
</comment>
<proteinExistence type="predicted"/>
<gene>
    <name evidence="1" type="primary">aroB</name>
    <name evidence="1" type="ORF">ACI1P1_01410</name>
</gene>
<evidence type="ECO:0000313" key="1">
    <source>
        <dbReference type="EMBL" id="MFM9326947.1"/>
    </source>
</evidence>
<dbReference type="EMBL" id="JBJURJ010000001">
    <property type="protein sequence ID" value="MFM9326947.1"/>
    <property type="molecule type" value="Genomic_DNA"/>
</dbReference>
<protein>
    <submittedName>
        <fullName evidence="1">3-dehydroquinate synthase</fullName>
        <ecNumber evidence="1">4.2.3.4</ecNumber>
    </submittedName>
</protein>
<accession>A0ACC7NRN5</accession>
<keyword evidence="2" id="KW-1185">Reference proteome</keyword>
<organism evidence="1 2">
    <name type="scientific">Paenibacillus mesotrionivorans</name>
    <dbReference type="NCBI Taxonomy" id="3160968"/>
    <lineage>
        <taxon>Bacteria</taxon>
        <taxon>Bacillati</taxon>
        <taxon>Bacillota</taxon>
        <taxon>Bacilli</taxon>
        <taxon>Bacillales</taxon>
        <taxon>Paenibacillaceae</taxon>
        <taxon>Paenibacillus</taxon>
    </lineage>
</organism>
<sequence length="366" mass="38924">METKILNVDLGERSYPIHIGEDVTASIGSLLADRGIKPGTSLLIVTDRNVAALHLDRIVGLLGQAGYKVGTYIAEPGEATKSLAVLQDIIGTALDTGLDRNSVFIALGGGVIGDLCGFAAASYMRGVRFVQVPTTILAHDSSVGGKVAVNHPKAKNVIGAFYQPEIVIYDTKLLLTLPPRDVRSGLAEVVKHGLIWDEDFTSWCNENAGRLLSLDLEALGEALYFGCKVKAQVVSEDEKENGLRAILNLGHTLGHALEAVAGYGELTHGEAISIGMVGAARLAGKMGYPGDIHTVTKALMEKFQLPVVIDAAYSTDDIMSAMQHDKKFRDGKMVYIVPTAIGKVKIDSSVSADMVRAVVDELKGGE</sequence>
<evidence type="ECO:0000313" key="2">
    <source>
        <dbReference type="Proteomes" id="UP001631969"/>
    </source>
</evidence>
<dbReference type="EC" id="4.2.3.4" evidence="1"/>
<name>A0ACC7NRN5_9BACL</name>
<dbReference type="Proteomes" id="UP001631969">
    <property type="component" value="Unassembled WGS sequence"/>
</dbReference>